<dbReference type="PANTHER" id="PTHR47018">
    <property type="entry name" value="CXC DOMAIN-CONTAINING PROTEIN-RELATED"/>
    <property type="match status" value="1"/>
</dbReference>
<protein>
    <submittedName>
        <fullName evidence="1">Uncharacterized protein</fullName>
    </submittedName>
</protein>
<evidence type="ECO:0000313" key="2">
    <source>
        <dbReference type="Proteomes" id="UP001163046"/>
    </source>
</evidence>
<reference evidence="1" key="1">
    <citation type="submission" date="2023-01" db="EMBL/GenBank/DDBJ databases">
        <title>Genome assembly of the deep-sea coral Lophelia pertusa.</title>
        <authorList>
            <person name="Herrera S."/>
            <person name="Cordes E."/>
        </authorList>
    </citation>
    <scope>NUCLEOTIDE SEQUENCE</scope>
    <source>
        <strain evidence="1">USNM1676648</strain>
        <tissue evidence="1">Polyp</tissue>
    </source>
</reference>
<accession>A0A9W9YD08</accession>
<organism evidence="1 2">
    <name type="scientific">Desmophyllum pertusum</name>
    <dbReference type="NCBI Taxonomy" id="174260"/>
    <lineage>
        <taxon>Eukaryota</taxon>
        <taxon>Metazoa</taxon>
        <taxon>Cnidaria</taxon>
        <taxon>Anthozoa</taxon>
        <taxon>Hexacorallia</taxon>
        <taxon>Scleractinia</taxon>
        <taxon>Caryophylliina</taxon>
        <taxon>Caryophylliidae</taxon>
        <taxon>Desmophyllum</taxon>
    </lineage>
</organism>
<keyword evidence="2" id="KW-1185">Reference proteome</keyword>
<dbReference type="AlphaFoldDB" id="A0A9W9YD08"/>
<dbReference type="OrthoDB" id="5986853at2759"/>
<dbReference type="Proteomes" id="UP001163046">
    <property type="component" value="Unassembled WGS sequence"/>
</dbReference>
<gene>
    <name evidence="1" type="ORF">OS493_020891</name>
</gene>
<dbReference type="PANTHER" id="PTHR47018:SF2">
    <property type="entry name" value="TESMIN_TSO1-LIKE CXC DOMAIN-CONTAINING PROTEIN"/>
    <property type="match status" value="1"/>
</dbReference>
<dbReference type="EMBL" id="MU827790">
    <property type="protein sequence ID" value="KAJ7331187.1"/>
    <property type="molecule type" value="Genomic_DNA"/>
</dbReference>
<sequence length="157" mass="17779">MALWNVLSDLLDGSGWTGALSEAGVASSGVADSFLKATHLTRTRYGEVLINKACSSSHRSGSSQTKEREAFSQCADETSISTWEEVRKRRSSTFLFWDLIIQYETLVLLVIRAQRKRNFSLLSGPETTRILHQFEEQYLTDSEESCDRPNHEMGLIW</sequence>
<evidence type="ECO:0000313" key="1">
    <source>
        <dbReference type="EMBL" id="KAJ7331187.1"/>
    </source>
</evidence>
<proteinExistence type="predicted"/>
<name>A0A9W9YD08_9CNID</name>
<comment type="caution">
    <text evidence="1">The sequence shown here is derived from an EMBL/GenBank/DDBJ whole genome shotgun (WGS) entry which is preliminary data.</text>
</comment>